<organism evidence="3 4">
    <name type="scientific">Peronospora matthiolae</name>
    <dbReference type="NCBI Taxonomy" id="2874970"/>
    <lineage>
        <taxon>Eukaryota</taxon>
        <taxon>Sar</taxon>
        <taxon>Stramenopiles</taxon>
        <taxon>Oomycota</taxon>
        <taxon>Peronosporomycetes</taxon>
        <taxon>Peronosporales</taxon>
        <taxon>Peronosporaceae</taxon>
        <taxon>Peronospora</taxon>
    </lineage>
</organism>
<dbReference type="InterPro" id="IPR022033">
    <property type="entry name" value="Rav1p_C"/>
</dbReference>
<comment type="caution">
    <text evidence="3">The sequence shown here is derived from an EMBL/GenBank/DDBJ whole genome shotgun (WGS) entry which is preliminary data.</text>
</comment>
<dbReference type="EMBL" id="CAKLBY020000004">
    <property type="protein sequence ID" value="CAK7895015.1"/>
    <property type="molecule type" value="Genomic_DNA"/>
</dbReference>
<feature type="compositionally biased region" description="Polar residues" evidence="1">
    <location>
        <begin position="2377"/>
        <end position="2391"/>
    </location>
</feature>
<accession>A0AAV1T2D8</accession>
<dbReference type="InterPro" id="IPR036322">
    <property type="entry name" value="WD40_repeat_dom_sf"/>
</dbReference>
<dbReference type="InterPro" id="IPR015943">
    <property type="entry name" value="WD40/YVTN_repeat-like_dom_sf"/>
</dbReference>
<dbReference type="SUPFAM" id="SSF49562">
    <property type="entry name" value="C2 domain (Calcium/lipid-binding domain, CaLB)"/>
    <property type="match status" value="1"/>
</dbReference>
<dbReference type="GO" id="GO:0007035">
    <property type="term" value="P:vacuolar acidification"/>
    <property type="evidence" value="ECO:0007669"/>
    <property type="project" value="TreeGrafter"/>
</dbReference>
<dbReference type="GO" id="GO:0043291">
    <property type="term" value="C:RAVE complex"/>
    <property type="evidence" value="ECO:0007669"/>
    <property type="project" value="TreeGrafter"/>
</dbReference>
<proteinExistence type="predicted"/>
<sequence>MAHLVRAWSWTRLDGRNVLAMPTQTEIRLYDSDEFMLLSRLTPSGHRSPVAFVRWSAFHGKLASLSAEQIVVHAPQRDGQHHQQQLPSSVPFVVVCCFPLDVVHTNIRSLAFSRHAAELLFCGRHVGQIGKLDVRGNQDAGRDHALVLWQVEERGVDVAKYSPSAFVFATLRTNERAVQVWRMKRRVGEANDRQTLDRVETLSHAAPVVYLSWKPARTQWHSALESDGTTKAQYFEPVRILLTCTVTRAVCIWTEREDERDGVCFDCVLTVAPTFLMHNVRWVVSKNRNISEENGVVATTDVGVTTSTSPTVEETSLEIQFYGENDRCDADMGVGIADVCVVAYISQNYTGMPSKLGIVLQRMDHIIMSFHIAVGEGDQPSHVVKKSWYRSHLGSISALSAHPSLPLIASVDAHASECDGARRYDVLVYWISFSAFSAESQLIPSGVLPCDKDSGNVLCVQWVPTLHFDATPLLLVVFDSGVIDVYSRSAEADVSVVSSPRLQLLRQQQQERTCSSSPSGSEYEVSCGKPSSLALDIEFEENEGKLIVRRNSSSNKYLRDVVVGDELVDINNEGVVGKKVKDVMAMFDSIQPGAALLMRFRVVDARNNLTTKTAPATHKTASGSTASVPFQPTFSSGEDLNDPKHTVEEHQQYVTSSLENHYLHDLHGIDNTVRVGAVSMYGGWRQMFHRKVQRALSLLCVCPFYADDGDYVPNSVLMFGIESIPGKLCMWKGVHNGTDGSFELLPLQVQDVAVKKKANITAIAGERDYRQRAFSSKRAQGRNSLNSLVFIGDAAGFIEHWRCQVIGNSIHFTMMSSHPVCGSSNVSSFDDHPTTESLGPFCRRGYVYADRVTGSSQSGDAVMVAGSVGHIEVDDPNRLAVLRVDRPDELHIFEAESGLGILRAEDSITSNGRGNILGFNWCNSHVEFNIDALAVRYKHATVMYQYDTTLHRWSQIGDDIVSPLPLFDCTRDSSALLVGGGIRKDAQLDRSSFEPITNEMPVVLGKWDEPGSHLQRSMDWKAAESPQKLPMWHPYVLLTTMFGMHARVGEKDTSLAGDRASYAFSRAFSDATQMLKLLARVLQDKHSAQASASSGVFSYTSPEQAPEAAAKQAESGRVRGLDYVGRYSTLIHRSDKIDKAENLFTAPASNSSRRRQTFDQDKSFLDEEDHRTLAPDEAAVIVGAVDSMLLGKVHPLQANASVIFASFGEEHLVEMKALLSFVDVIQSLGFDLDASAADLGAKRYFSMCLFAKSLRSVVRAHVGNCTSNPQNGDPDPFSAKLNWRNMHSECEDCSWSPSLEETPSSGLLWALHSDAQQFLWEHCIEPGMLWDDIRPQWLGLWIKDVQDLRGIVERFAKVSYMRSKDAMEVCLLYVALGKKNVLSALAKISQSQSNKRLASFLDNDFSEKYWSNAAIKNAYSLLSKKQYEAAASFFLLCEPPRVQDAIRVLSVRQGDPSLALIISRLVEFRVDYNDAFNSQRGITPAGVTTKQLLEQDILPLFRRKRDVWLESCALWWLEDFEQAWAVLLPQFQNVDVCRENKLTLPTQDSLLSNVMRATHFYVNLTSLTIYFQHLHSNVNSSLLSWAKKKMHQRVFPDTSASSAMASSGKRRLQLASTADIEHAFSFAAYVCKRNGLSDTALVEMLQARHLINLHARFEISAIEASNDVSSNAKLEDDPTSLSEDPTFEKNQGLRTSWGRADKPSSFTSPIANRSASRAAWITPRRRMSFMDTVCLPRVEVQVTEKKAPPRRARASSLSWKSLQSDKPIPTAPWLQTQIADIECRRWASSAFVGKMIGIRVAREMISHFRAELDVYFRHGHDNDSSVHASAIATTLGQRHHHRVKLHRKFLNELCTPLCEQFQVDRKYVYEAGLAVMHPHAHLHIVEVCFLLSELERASTLRKWIEYVSLSMLHSCSTFASCSIAEDVHRDWESLTIQLCYILNLDSQGQICVPPQVVTHISVAVRTGIIFLGWARNRSDIVRQALALPFCPHDTANSASTGDSGPSLSSFAFEKNLHLLCRLLEISAANKREVRKTRIFEGKLGYTFLGAVATRRAGDDNISLLSWGGVETSASQNQYKIRKMYTLVLMVSVLRTLYARATVFLNTYRETHDDDDKEVVEADIATSLFIPQKLWKALGGGPLEGLKQWYALIESHLRCEFDYNVNEVPCLCGLYGLDTTAFQEAAKRGTKQPRCQENCGGDGEKSINNGVSCGSMIDPDGGKKMNGTACASPSEFSAHKAAGDDSPSRLQTFLNETGMGAELHTVMVNASDDYILLLMQNADFGVRTTLRRFRLDPRVYVKSFVLQDAFSWFACHDIFSCATKIDSSRGAHAFLSRCCKERKLRLLVTHRGGDTQMFPFDRQHSHLHHKNAAGTTLASSVQPLSRSQSASATGPPESDVTLSQSQFPNEIAASERRDTDSLPEATYLQSMIFVDPWEVEAEHNVRRYMHNGHPPLHVELGWNRLSPVCLETCDGIVTSVFEDPDLVTMWKATAGESWLVTAITHYQLDGLHSYRTLYQHVERGLAGQEELRIPFLVEVYSRCQRNAMFEEAGLPHRFVGVVSVELVEAKDLIACSWIGTWSDPFVFLQLGHSNDDLQETADEWSLRTYRSPVGKGGVNPQWSTANNKYVFRFAIPTHRKHTARTARGLHFSGGEESARGGDAKDGHVISQLWAADVNDRNRAAVVALEKLLPSAFSGPPALLRCTMYHENKVPLDELTCSNQMDCWLPLEDTMSGSLHVRISLSFQLMCSSTADR</sequence>
<feature type="region of interest" description="Disordered" evidence="1">
    <location>
        <begin position="615"/>
        <end position="637"/>
    </location>
</feature>
<name>A0AAV1T2D8_9STRA</name>
<feature type="region of interest" description="Disordered" evidence="1">
    <location>
        <begin position="1670"/>
        <end position="1699"/>
    </location>
</feature>
<evidence type="ECO:0000256" key="1">
    <source>
        <dbReference type="SAM" id="MobiDB-lite"/>
    </source>
</evidence>
<protein>
    <recommendedName>
        <fullName evidence="2">RAVE complex protein Rav1 C-terminal domain-containing protein</fullName>
    </recommendedName>
</protein>
<feature type="compositionally biased region" description="Polar residues" evidence="1">
    <location>
        <begin position="622"/>
        <end position="637"/>
    </location>
</feature>
<evidence type="ECO:0000313" key="4">
    <source>
        <dbReference type="Proteomes" id="UP001162060"/>
    </source>
</evidence>
<reference evidence="3" key="1">
    <citation type="submission" date="2024-01" db="EMBL/GenBank/DDBJ databases">
        <authorList>
            <person name="Webb A."/>
        </authorList>
    </citation>
    <scope>NUCLEOTIDE SEQUENCE</scope>
    <source>
        <strain evidence="3">Pm1</strain>
    </source>
</reference>
<gene>
    <name evidence="3" type="ORF">PM001_LOCUS942</name>
</gene>
<dbReference type="SUPFAM" id="SSF50978">
    <property type="entry name" value="WD40 repeat-like"/>
    <property type="match status" value="1"/>
</dbReference>
<dbReference type="Proteomes" id="UP001162060">
    <property type="component" value="Unassembled WGS sequence"/>
</dbReference>
<evidence type="ECO:0000313" key="3">
    <source>
        <dbReference type="EMBL" id="CAK7895015.1"/>
    </source>
</evidence>
<evidence type="ECO:0000259" key="2">
    <source>
        <dbReference type="Pfam" id="PF12234"/>
    </source>
</evidence>
<dbReference type="PANTHER" id="PTHR13950:SF9">
    <property type="entry name" value="RABCONNECTIN-3A"/>
    <property type="match status" value="1"/>
</dbReference>
<dbReference type="InterPro" id="IPR035892">
    <property type="entry name" value="C2_domain_sf"/>
</dbReference>
<feature type="region of interest" description="Disordered" evidence="1">
    <location>
        <begin position="2377"/>
        <end position="2402"/>
    </location>
</feature>
<dbReference type="Gene3D" id="2.130.10.10">
    <property type="entry name" value="YVTN repeat-like/Quinoprotein amine dehydrogenase"/>
    <property type="match status" value="1"/>
</dbReference>
<dbReference type="InterPro" id="IPR052208">
    <property type="entry name" value="DmX-like/RAVE_component"/>
</dbReference>
<dbReference type="Gene3D" id="2.60.40.150">
    <property type="entry name" value="C2 domain"/>
    <property type="match status" value="1"/>
</dbReference>
<dbReference type="Pfam" id="PF12234">
    <property type="entry name" value="Rav1p_C"/>
    <property type="match status" value="1"/>
</dbReference>
<feature type="compositionally biased region" description="Polar residues" evidence="1">
    <location>
        <begin position="1679"/>
        <end position="1694"/>
    </location>
</feature>
<feature type="domain" description="RAVE complex protein Rav1 C-terminal" evidence="2">
    <location>
        <begin position="1307"/>
        <end position="1577"/>
    </location>
</feature>
<dbReference type="PANTHER" id="PTHR13950">
    <property type="entry name" value="RABCONNECTIN-RELATED"/>
    <property type="match status" value="1"/>
</dbReference>